<proteinExistence type="inferred from homology"/>
<dbReference type="GO" id="GO:0000049">
    <property type="term" value="F:tRNA binding"/>
    <property type="evidence" value="ECO:0007669"/>
    <property type="project" value="InterPro"/>
</dbReference>
<feature type="domain" description="Aminoacyl-tRNA synthetase class Ia" evidence="11">
    <location>
        <begin position="71"/>
        <end position="674"/>
    </location>
</feature>
<dbReference type="Gene3D" id="3.90.740.10">
    <property type="entry name" value="Valyl/Leucyl/Isoleucyl-tRNA synthetase, editing domain"/>
    <property type="match status" value="1"/>
</dbReference>
<evidence type="ECO:0000256" key="7">
    <source>
        <dbReference type="ARBA" id="ARBA00022840"/>
    </source>
</evidence>
<evidence type="ECO:0000256" key="8">
    <source>
        <dbReference type="ARBA" id="ARBA00022917"/>
    </source>
</evidence>
<dbReference type="GO" id="GO:0005739">
    <property type="term" value="C:mitochondrion"/>
    <property type="evidence" value="ECO:0007669"/>
    <property type="project" value="TreeGrafter"/>
</dbReference>
<dbReference type="SUPFAM" id="SSF50677">
    <property type="entry name" value="ValRS/IleRS/LeuRS editing domain"/>
    <property type="match status" value="1"/>
</dbReference>
<dbReference type="SUPFAM" id="SSF52374">
    <property type="entry name" value="Nucleotidylyl transferase"/>
    <property type="match status" value="1"/>
</dbReference>
<keyword evidence="8" id="KW-0648">Protein biosynthesis</keyword>
<dbReference type="Gene3D" id="3.40.50.620">
    <property type="entry name" value="HUPs"/>
    <property type="match status" value="2"/>
</dbReference>
<dbReference type="InterPro" id="IPR009080">
    <property type="entry name" value="tRNAsynth_Ia_anticodon-bd"/>
</dbReference>
<dbReference type="InterPro" id="IPR002300">
    <property type="entry name" value="aa-tRNA-synth_Ia"/>
</dbReference>
<dbReference type="OrthoDB" id="10264412at2759"/>
<dbReference type="NCBIfam" id="TIGR00392">
    <property type="entry name" value="ileS"/>
    <property type="match status" value="1"/>
</dbReference>
<organism evidence="13 14">
    <name type="scientific">Lottia gigantea</name>
    <name type="common">Giant owl limpet</name>
    <dbReference type="NCBI Taxonomy" id="225164"/>
    <lineage>
        <taxon>Eukaryota</taxon>
        <taxon>Metazoa</taxon>
        <taxon>Spiralia</taxon>
        <taxon>Lophotrochozoa</taxon>
        <taxon>Mollusca</taxon>
        <taxon>Gastropoda</taxon>
        <taxon>Patellogastropoda</taxon>
        <taxon>Lottioidea</taxon>
        <taxon>Lottiidae</taxon>
        <taxon>Lottia</taxon>
    </lineage>
</organism>
<dbReference type="InterPro" id="IPR009008">
    <property type="entry name" value="Val/Leu/Ile-tRNA-synth_edit"/>
</dbReference>
<dbReference type="CTD" id="20249401"/>
<keyword evidence="9" id="KW-0030">Aminoacyl-tRNA synthetase</keyword>
<dbReference type="FunFam" id="3.40.50.620:FF:000128">
    <property type="entry name" value="Isoleucyl-tRNA synthetase 2, mitochondrial"/>
    <property type="match status" value="1"/>
</dbReference>
<evidence type="ECO:0000313" key="13">
    <source>
        <dbReference type="EMBL" id="ESO90131.1"/>
    </source>
</evidence>
<dbReference type="EMBL" id="KB202481">
    <property type="protein sequence ID" value="ESO90131.1"/>
    <property type="molecule type" value="Genomic_DNA"/>
</dbReference>
<comment type="similarity">
    <text evidence="1">Belongs to the class-I aminoacyl-tRNA synthetase family.</text>
</comment>
<dbReference type="HOGENOM" id="CLU_001493_7_2_1"/>
<dbReference type="GO" id="GO:0046872">
    <property type="term" value="F:metal ion binding"/>
    <property type="evidence" value="ECO:0007669"/>
    <property type="project" value="UniProtKB-KW"/>
</dbReference>
<evidence type="ECO:0000256" key="1">
    <source>
        <dbReference type="ARBA" id="ARBA00005594"/>
    </source>
</evidence>
<keyword evidence="3" id="KW-0963">Cytoplasm</keyword>
<dbReference type="GO" id="GO:0032543">
    <property type="term" value="P:mitochondrial translation"/>
    <property type="evidence" value="ECO:0007669"/>
    <property type="project" value="TreeGrafter"/>
</dbReference>
<dbReference type="InterPro" id="IPR014729">
    <property type="entry name" value="Rossmann-like_a/b/a_fold"/>
</dbReference>
<evidence type="ECO:0000259" key="11">
    <source>
        <dbReference type="Pfam" id="PF00133"/>
    </source>
</evidence>
<dbReference type="SUPFAM" id="SSF47323">
    <property type="entry name" value="Anticodon-binding domain of a subclass of class I aminoacyl-tRNA synthetases"/>
    <property type="match status" value="1"/>
</dbReference>
<dbReference type="Gene3D" id="1.10.730.20">
    <property type="match status" value="1"/>
</dbReference>
<gene>
    <name evidence="13" type="ORF">LOTGIDRAFT_233929</name>
</gene>
<keyword evidence="6" id="KW-0547">Nucleotide-binding</keyword>
<dbReference type="PANTHER" id="PTHR42765">
    <property type="entry name" value="SOLEUCYL-TRNA SYNTHETASE"/>
    <property type="match status" value="1"/>
</dbReference>
<protein>
    <recommendedName>
        <fullName evidence="2">isoleucine--tRNA ligase</fullName>
        <ecNumber evidence="2">6.1.1.5</ecNumber>
    </recommendedName>
    <alternativeName>
        <fullName evidence="10">Isoleucyl-tRNA synthetase</fullName>
    </alternativeName>
</protein>
<dbReference type="InterPro" id="IPR050081">
    <property type="entry name" value="Ile-tRNA_ligase"/>
</dbReference>
<evidence type="ECO:0000256" key="3">
    <source>
        <dbReference type="ARBA" id="ARBA00022490"/>
    </source>
</evidence>
<dbReference type="PRINTS" id="PR00984">
    <property type="entry name" value="TRNASYNTHILE"/>
</dbReference>
<evidence type="ECO:0000256" key="9">
    <source>
        <dbReference type="ARBA" id="ARBA00023146"/>
    </source>
</evidence>
<feature type="domain" description="Methionyl/Valyl/Leucyl/Isoleucyl-tRNA synthetase anticodon-binding" evidence="12">
    <location>
        <begin position="722"/>
        <end position="848"/>
    </location>
</feature>
<dbReference type="FunFam" id="3.40.50.620:FF:000152">
    <property type="entry name" value="Isoleucine--tRNA ligase"/>
    <property type="match status" value="1"/>
</dbReference>
<evidence type="ECO:0000256" key="6">
    <source>
        <dbReference type="ARBA" id="ARBA00022741"/>
    </source>
</evidence>
<dbReference type="FunFam" id="3.90.740.10:FF:000009">
    <property type="entry name" value="Isoleucyl-tRNA synthetase 2, mitochondrial"/>
    <property type="match status" value="1"/>
</dbReference>
<dbReference type="OMA" id="HCWRCKT"/>
<dbReference type="EC" id="6.1.1.5" evidence="2"/>
<dbReference type="GO" id="GO:0005524">
    <property type="term" value="F:ATP binding"/>
    <property type="evidence" value="ECO:0007669"/>
    <property type="project" value="UniProtKB-KW"/>
</dbReference>
<evidence type="ECO:0000259" key="12">
    <source>
        <dbReference type="Pfam" id="PF08264"/>
    </source>
</evidence>
<keyword evidence="5" id="KW-0479">Metal-binding</keyword>
<dbReference type="KEGG" id="lgi:LOTGIDRAFT_233929"/>
<dbReference type="Pfam" id="PF08264">
    <property type="entry name" value="Anticodon_1"/>
    <property type="match status" value="1"/>
</dbReference>
<evidence type="ECO:0000256" key="5">
    <source>
        <dbReference type="ARBA" id="ARBA00022723"/>
    </source>
</evidence>
<dbReference type="GO" id="GO:0002161">
    <property type="term" value="F:aminoacyl-tRNA deacylase activity"/>
    <property type="evidence" value="ECO:0007669"/>
    <property type="project" value="InterPro"/>
</dbReference>
<evidence type="ECO:0000256" key="4">
    <source>
        <dbReference type="ARBA" id="ARBA00022598"/>
    </source>
</evidence>
<dbReference type="CDD" id="cd00818">
    <property type="entry name" value="IleRS_core"/>
    <property type="match status" value="1"/>
</dbReference>
<dbReference type="CDD" id="cd07960">
    <property type="entry name" value="Anticodon_Ia_Ile_BEm"/>
    <property type="match status" value="1"/>
</dbReference>
<accession>V4AA04</accession>
<reference evidence="13 14" key="1">
    <citation type="journal article" date="2013" name="Nature">
        <title>Insights into bilaterian evolution from three spiralian genomes.</title>
        <authorList>
            <person name="Simakov O."/>
            <person name="Marletaz F."/>
            <person name="Cho S.J."/>
            <person name="Edsinger-Gonzales E."/>
            <person name="Havlak P."/>
            <person name="Hellsten U."/>
            <person name="Kuo D.H."/>
            <person name="Larsson T."/>
            <person name="Lv J."/>
            <person name="Arendt D."/>
            <person name="Savage R."/>
            <person name="Osoegawa K."/>
            <person name="de Jong P."/>
            <person name="Grimwood J."/>
            <person name="Chapman J.A."/>
            <person name="Shapiro H."/>
            <person name="Aerts A."/>
            <person name="Otillar R.P."/>
            <person name="Terry A.Y."/>
            <person name="Boore J.L."/>
            <person name="Grigoriev I.V."/>
            <person name="Lindberg D.R."/>
            <person name="Seaver E.C."/>
            <person name="Weisblat D.A."/>
            <person name="Putnam N.H."/>
            <person name="Rokhsar D.S."/>
        </authorList>
    </citation>
    <scope>NUCLEOTIDE SEQUENCE [LARGE SCALE GENOMIC DNA]</scope>
</reference>
<dbReference type="GeneID" id="20249401"/>
<dbReference type="PANTHER" id="PTHR42765:SF1">
    <property type="entry name" value="ISOLEUCINE--TRNA LIGASE, MITOCHONDRIAL"/>
    <property type="match status" value="1"/>
</dbReference>
<name>V4AA04_LOTGI</name>
<dbReference type="RefSeq" id="XP_009059206.1">
    <property type="nucleotide sequence ID" value="XM_009060958.1"/>
</dbReference>
<keyword evidence="4" id="KW-0436">Ligase</keyword>
<evidence type="ECO:0000313" key="14">
    <source>
        <dbReference type="Proteomes" id="UP000030746"/>
    </source>
</evidence>
<evidence type="ECO:0000256" key="2">
    <source>
        <dbReference type="ARBA" id="ARBA00013165"/>
    </source>
</evidence>
<dbReference type="Proteomes" id="UP000030746">
    <property type="component" value="Unassembled WGS sequence"/>
</dbReference>
<dbReference type="Pfam" id="PF00133">
    <property type="entry name" value="tRNA-synt_1"/>
    <property type="match status" value="1"/>
</dbReference>
<dbReference type="InterPro" id="IPR013155">
    <property type="entry name" value="M/V/L/I-tRNA-synth_anticd-bd"/>
</dbReference>
<dbReference type="AlphaFoldDB" id="V4AA04"/>
<evidence type="ECO:0000256" key="10">
    <source>
        <dbReference type="ARBA" id="ARBA00032665"/>
    </source>
</evidence>
<keyword evidence="14" id="KW-1185">Reference proteome</keyword>
<sequence length="979" mass="112918">MRGYLWNGNYKLTSHFQKHYCARWKSSEHKSKRYSKTLILPKSKFNSTLRDGAAIKRELNIQKACSFNKLYSWQRQTDRNKEFVLHDGPPYANGATHVGHAINKILKDVTNRYKLLRGYKIHYVPGWDCHGLPIEMKALKDGKIDERTLKPLDIRNRALKFAKKAIEVQRKSFQQWGVMADWSEGYLTTDFSYEANQLEVFFKIYDKGLVYREFLPVYWSPSSRTALAEAELEYNEKHCSKSVYLTLDVTEISDSIRSLTDKRIKAVIWTTTAWTIPFNQLVSYHSNIQYQLLENHNNGDVYLCEESFSVKLSTLLGCQLKVICSFSGDNLKGTKYLQPITNEVCPFLHGDHVSSGKGTGLVHTAPAHGHDDFEMARQYDLPIECYVDEEGKYLKETGPELKGKTIGVDAETTVVNLVKNNIIKIEDYIHSYPYDWRTNKPVIIRASKQWFVNNKLLKDQALEWIEKIDVIPSLFKNNLRNNIESQTYWCISRQRVWGVPIPVFYDNKTDQPIVTQESIKYICELVRNNGSDIWWKLPVEQLAHHSLLDKFGSELIKGTDILDIWFDSGTSWASVLKDNNYEADVYYEGIDQCRGWFLTSLLTSIAVNSKPPYKKVMIHGFATDEAGKKMSKSIGNVVDPEIVVHGGKDKNENPSYGVDILRWWAAQSQAKTNIMIGKNILNRITNECVFPVRKCFGFLLRNLSTFDPSTQCIEYSLLLPQDQYMLLQLYQYGQNITRYYEESEFNKVLLETIKFVNVHFSFYSSIIKDRCYCEEKSSIKRLSSLTVQYYMADILIRSLAPIVPHLAEEIYQHLPKHSPAESSIFKTSWFELHDEWNNTSLQNIIKPVFDIQSDVQSVLVTEDSMEYDVVIYASHSLFEILKLFQPDEVTSSSSPLNEMLHTSHTSLLSEPPAIIPDDSQLVDGLSTVLQNGMKVPQHFKIIIMPAMKNICERCRRYTADHSSTPCERCLTVLAHDWAE</sequence>
<dbReference type="GO" id="GO:0004822">
    <property type="term" value="F:isoleucine-tRNA ligase activity"/>
    <property type="evidence" value="ECO:0007669"/>
    <property type="project" value="UniProtKB-EC"/>
</dbReference>
<dbReference type="STRING" id="225164.V4AA04"/>
<dbReference type="InterPro" id="IPR002301">
    <property type="entry name" value="Ile-tRNA-ligase"/>
</dbReference>
<dbReference type="Gene3D" id="1.10.10.830">
    <property type="entry name" value="Ile-tRNA synthetase CP2 domain-like"/>
    <property type="match status" value="1"/>
</dbReference>
<dbReference type="InterPro" id="IPR033708">
    <property type="entry name" value="Anticodon_Ile_BEm"/>
</dbReference>
<keyword evidence="7" id="KW-0067">ATP-binding</keyword>
<dbReference type="GO" id="GO:0006428">
    <property type="term" value="P:isoleucyl-tRNA aminoacylation"/>
    <property type="evidence" value="ECO:0007669"/>
    <property type="project" value="InterPro"/>
</dbReference>